<reference evidence="2" key="1">
    <citation type="journal article" date="2018" name="Virology">
        <title>A giant virus infecting green algae encodes key fermentation genes.</title>
        <authorList>
            <person name="Schvarcz C.R."/>
            <person name="Steward G.F."/>
        </authorList>
    </citation>
    <scope>NUCLEOTIDE SEQUENCE [LARGE SCALE GENOMIC DNA]</scope>
</reference>
<accession>A0A2P0VN99</accession>
<dbReference type="EMBL" id="KY322437">
    <property type="protein sequence ID" value="AUF82371.1"/>
    <property type="molecule type" value="Genomic_DNA"/>
</dbReference>
<dbReference type="PROSITE" id="PS51257">
    <property type="entry name" value="PROKAR_LIPOPROTEIN"/>
    <property type="match status" value="1"/>
</dbReference>
<sequence length="155" mass="17570">MRLPSLYIWTITLTVIIMLSTVMSCIQKGNKTKESMCAMPGAKAGGHDSCMNHESEYFKISAYLTQITKISIVLEDMLKDPKRPCQYCGGFFVNIVDLSNKALEHSDNEASRVLSGVLRDTYSEGYMKWKNKYDPIEIADKIRAIRKKTQELYGA</sequence>
<protein>
    <submittedName>
        <fullName evidence="2">Uncharacterized protein</fullName>
    </submittedName>
</protein>
<keyword evidence="1" id="KW-0812">Transmembrane</keyword>
<keyword evidence="1" id="KW-1133">Transmembrane helix</keyword>
<proteinExistence type="predicted"/>
<evidence type="ECO:0000256" key="1">
    <source>
        <dbReference type="SAM" id="Phobius"/>
    </source>
</evidence>
<feature type="transmembrane region" description="Helical" evidence="1">
    <location>
        <begin position="6"/>
        <end position="26"/>
    </location>
</feature>
<gene>
    <name evidence="2" type="ORF">TetV_279</name>
</gene>
<dbReference type="Proteomes" id="UP000244773">
    <property type="component" value="Segment"/>
</dbReference>
<evidence type="ECO:0000313" key="2">
    <source>
        <dbReference type="EMBL" id="AUF82371.1"/>
    </source>
</evidence>
<keyword evidence="3" id="KW-1185">Reference proteome</keyword>
<evidence type="ECO:0000313" key="3">
    <source>
        <dbReference type="Proteomes" id="UP000244773"/>
    </source>
</evidence>
<organism evidence="2">
    <name type="scientific">Tetraselmis virus 1</name>
    <dbReference type="NCBI Taxonomy" id="2060617"/>
    <lineage>
        <taxon>Viruses</taxon>
        <taxon>Varidnaviria</taxon>
        <taxon>Bamfordvirae</taxon>
        <taxon>Nucleocytoviricota</taxon>
        <taxon>Megaviricetes</taxon>
        <taxon>Imitervirales</taxon>
        <taxon>Allomimiviridae</taxon>
        <taxon>Oceanusvirus</taxon>
        <taxon>Oceanusvirus kaneohense</taxon>
    </lineage>
</organism>
<name>A0A2P0VN99_9VIRU</name>
<keyword evidence="1" id="KW-0472">Membrane</keyword>